<dbReference type="InterPro" id="IPR012312">
    <property type="entry name" value="Hemerythrin-like"/>
</dbReference>
<dbReference type="Proteomes" id="UP001596135">
    <property type="component" value="Unassembled WGS sequence"/>
</dbReference>
<proteinExistence type="predicted"/>
<feature type="domain" description="Hemerythrin-like" evidence="1">
    <location>
        <begin position="29"/>
        <end position="162"/>
    </location>
</feature>
<evidence type="ECO:0000313" key="2">
    <source>
        <dbReference type="EMBL" id="MFC6043781.1"/>
    </source>
</evidence>
<keyword evidence="3" id="KW-1185">Reference proteome</keyword>
<comment type="caution">
    <text evidence="2">The sequence shown here is derived from an EMBL/GenBank/DDBJ whole genome shotgun (WGS) entry which is preliminary data.</text>
</comment>
<dbReference type="Gene3D" id="1.20.120.520">
    <property type="entry name" value="nmb1532 protein domain like"/>
    <property type="match status" value="1"/>
</dbReference>
<dbReference type="CDD" id="cd12108">
    <property type="entry name" value="Hr-like"/>
    <property type="match status" value="1"/>
</dbReference>
<evidence type="ECO:0000259" key="1">
    <source>
        <dbReference type="Pfam" id="PF01814"/>
    </source>
</evidence>
<evidence type="ECO:0000313" key="3">
    <source>
        <dbReference type="Proteomes" id="UP001596135"/>
    </source>
</evidence>
<dbReference type="Pfam" id="PF01814">
    <property type="entry name" value="Hemerythrin"/>
    <property type="match status" value="1"/>
</dbReference>
<reference evidence="3" key="1">
    <citation type="journal article" date="2019" name="Int. J. Syst. Evol. Microbiol.">
        <title>The Global Catalogue of Microorganisms (GCM) 10K type strain sequencing project: providing services to taxonomists for standard genome sequencing and annotation.</title>
        <authorList>
            <consortium name="The Broad Institute Genomics Platform"/>
            <consortium name="The Broad Institute Genome Sequencing Center for Infectious Disease"/>
            <person name="Wu L."/>
            <person name="Ma J."/>
        </authorList>
    </citation>
    <scope>NUCLEOTIDE SEQUENCE [LARGE SCALE GENOMIC DNA]</scope>
    <source>
        <strain evidence="3">CCUG 54522</strain>
    </source>
</reference>
<protein>
    <submittedName>
        <fullName evidence="2">Hemerythrin domain-containing protein</fullName>
    </submittedName>
</protein>
<name>A0ABW1LJN0_9ACTN</name>
<accession>A0ABW1LJN0</accession>
<dbReference type="RefSeq" id="WP_379154128.1">
    <property type="nucleotide sequence ID" value="NZ_JBHSRJ010000004.1"/>
</dbReference>
<gene>
    <name evidence="2" type="ORF">ACFPYL_11875</name>
</gene>
<dbReference type="EMBL" id="JBHSRJ010000004">
    <property type="protein sequence ID" value="MFC6043781.1"/>
    <property type="molecule type" value="Genomic_DNA"/>
</dbReference>
<organism evidence="2 3">
    <name type="scientific">Nocardioides hankookensis</name>
    <dbReference type="NCBI Taxonomy" id="443157"/>
    <lineage>
        <taxon>Bacteria</taxon>
        <taxon>Bacillati</taxon>
        <taxon>Actinomycetota</taxon>
        <taxon>Actinomycetes</taxon>
        <taxon>Propionibacteriales</taxon>
        <taxon>Nocardioidaceae</taxon>
        <taxon>Nocardioides</taxon>
    </lineage>
</organism>
<sequence length="241" mass="27407">MSTTHHTWPRQLRLPGQVAAPEGPIDMQMMYVMHHAFRRDLDLFSAAVRNTPASEWATWVLLEERWELFAEALHEHHTIEDDGVWPALEALGTEDEVATLTAMEAEHGEIDPLLEGCAAGFRRLAQPVRQHADEDARAALAVRVSAARESLRRHLAHEETEAIAIIQRLLTQEDWDRIEEAHVGKPKLGKVVRLVPWAAYGVPREALERVFSQPGGGGFRLVWRLTRRGFARKHARTFRFA</sequence>